<keyword evidence="2" id="KW-0413">Isomerase</keyword>
<dbReference type="PANTHER" id="PTHR10937">
    <property type="entry name" value="GLUCOSAMINE--FRUCTOSE-6-PHOSPHATE AMINOTRANSFERASE, ISOMERIZING"/>
    <property type="match status" value="1"/>
</dbReference>
<dbReference type="Gene3D" id="3.40.50.10490">
    <property type="entry name" value="Glucose-6-phosphate isomerase like protein, domain 1"/>
    <property type="match status" value="2"/>
</dbReference>
<dbReference type="PANTHER" id="PTHR10937:SF17">
    <property type="entry name" value="GLUCOSAMINE-FRUCTOSE-6-PHOSPHATE AMINOTRANSFERASE"/>
    <property type="match status" value="1"/>
</dbReference>
<protein>
    <submittedName>
        <fullName evidence="2">Putative phosphosugar isomerase</fullName>
    </submittedName>
</protein>
<dbReference type="GO" id="GO:0004360">
    <property type="term" value="F:glutamine-fructose-6-phosphate transaminase (isomerizing) activity"/>
    <property type="evidence" value="ECO:0007669"/>
    <property type="project" value="TreeGrafter"/>
</dbReference>
<dbReference type="KEGG" id="nev:NTE_02296"/>
<evidence type="ECO:0000259" key="1">
    <source>
        <dbReference type="Pfam" id="PF01380"/>
    </source>
</evidence>
<dbReference type="GO" id="GO:0006002">
    <property type="term" value="P:fructose 6-phosphate metabolic process"/>
    <property type="evidence" value="ECO:0007669"/>
    <property type="project" value="TreeGrafter"/>
</dbReference>
<dbReference type="InterPro" id="IPR046348">
    <property type="entry name" value="SIS_dom_sf"/>
</dbReference>
<evidence type="ECO:0000313" key="3">
    <source>
        <dbReference type="Proteomes" id="UP000028194"/>
    </source>
</evidence>
<dbReference type="OrthoDB" id="34358at2157"/>
<dbReference type="RefSeq" id="WP_148700933.1">
    <property type="nucleotide sequence ID" value="NZ_CP007174.1"/>
</dbReference>
<dbReference type="HOGENOM" id="CLU_077866_0_0_2"/>
<dbReference type="Pfam" id="PF01380">
    <property type="entry name" value="SIS"/>
    <property type="match status" value="1"/>
</dbReference>
<dbReference type="eggNOG" id="arCOG00059">
    <property type="taxonomic scope" value="Archaea"/>
</dbReference>
<sequence>MNSIEAMAQDVRRQLDDLPRLVLPAPVENNIAFVGSGDSYAAALAACHLSSGQATCWHPADVVFNPLLLAGRSAYFVSISGRTRANVQAASAARKAGIATVALTADKKSPLARACDSVFELDFKGAGRTSGTIGFAASVLACTHLATQGRIGCPANLKEIYAKASRAASRLADKISIAGSTIMLADSFLYPAAMYGALKFNEVFGSRAQAYPLEEFFHAPLFGLKRSDQVLVLGTKDKDAALARRIRGLFVDCTTTPAPVESLFYAMFFIQHLVLAIARKRKLKECYFIRNKKLLRTSSDVIY</sequence>
<dbReference type="GO" id="GO:0016853">
    <property type="term" value="F:isomerase activity"/>
    <property type="evidence" value="ECO:0007669"/>
    <property type="project" value="UniProtKB-KW"/>
</dbReference>
<name>A0A075MYK8_9ARCH</name>
<dbReference type="Proteomes" id="UP000028194">
    <property type="component" value="Chromosome"/>
</dbReference>
<gene>
    <name evidence="2" type="ORF">NTE_02296</name>
</gene>
<dbReference type="SUPFAM" id="SSF53697">
    <property type="entry name" value="SIS domain"/>
    <property type="match status" value="1"/>
</dbReference>
<accession>A0A075MYK8</accession>
<dbReference type="GO" id="GO:0006047">
    <property type="term" value="P:UDP-N-acetylglucosamine metabolic process"/>
    <property type="evidence" value="ECO:0007669"/>
    <property type="project" value="TreeGrafter"/>
</dbReference>
<dbReference type="GO" id="GO:0006487">
    <property type="term" value="P:protein N-linked glycosylation"/>
    <property type="evidence" value="ECO:0007669"/>
    <property type="project" value="TreeGrafter"/>
</dbReference>
<organism evidence="2 3">
    <name type="scientific">Candidatus Nitrososphaera evergladensis SR1</name>
    <dbReference type="NCBI Taxonomy" id="1459636"/>
    <lineage>
        <taxon>Archaea</taxon>
        <taxon>Nitrososphaerota</taxon>
        <taxon>Nitrososphaeria</taxon>
        <taxon>Nitrososphaerales</taxon>
        <taxon>Nitrososphaeraceae</taxon>
        <taxon>Nitrososphaera</taxon>
    </lineage>
</organism>
<dbReference type="InterPro" id="IPR001347">
    <property type="entry name" value="SIS_dom"/>
</dbReference>
<feature type="domain" description="SIS" evidence="1">
    <location>
        <begin position="28"/>
        <end position="121"/>
    </location>
</feature>
<evidence type="ECO:0000313" key="2">
    <source>
        <dbReference type="EMBL" id="AIF84349.1"/>
    </source>
</evidence>
<dbReference type="AlphaFoldDB" id="A0A075MYK8"/>
<dbReference type="GO" id="GO:0097367">
    <property type="term" value="F:carbohydrate derivative binding"/>
    <property type="evidence" value="ECO:0007669"/>
    <property type="project" value="InterPro"/>
</dbReference>
<keyword evidence="3" id="KW-1185">Reference proteome</keyword>
<proteinExistence type="predicted"/>
<dbReference type="EMBL" id="CP007174">
    <property type="protein sequence ID" value="AIF84349.1"/>
    <property type="molecule type" value="Genomic_DNA"/>
</dbReference>
<dbReference type="STRING" id="1459636.NTE_02296"/>
<reference evidence="2 3" key="1">
    <citation type="journal article" date="2014" name="PLoS ONE">
        <title>Genome Sequence of Candidatus Nitrososphaera evergladensis from Group I.1b Enriched from Everglades Soil Reveals Novel Genomic Features of the Ammonia-Oxidizing Archaea.</title>
        <authorList>
            <person name="Zhalnina K.V."/>
            <person name="Dias R."/>
            <person name="Leonard M.T."/>
            <person name="Dorr de Quadros P."/>
            <person name="Camargo F.A."/>
            <person name="Drew J.C."/>
            <person name="Farmerie W.G."/>
            <person name="Daroub S.H."/>
            <person name="Triplett E.W."/>
        </authorList>
    </citation>
    <scope>NUCLEOTIDE SEQUENCE [LARGE SCALE GENOMIC DNA]</scope>
    <source>
        <strain evidence="2 3">SR1</strain>
    </source>
</reference>
<dbReference type="GeneID" id="41598011"/>